<dbReference type="AlphaFoldDB" id="A0A383RUZ6"/>
<accession>A0A383RUZ6</accession>
<dbReference type="PANTHER" id="PTHR48228:SF5">
    <property type="entry name" value="ALPHA-METHYLACYL-COA RACEMASE"/>
    <property type="match status" value="1"/>
</dbReference>
<dbReference type="GO" id="GO:0008111">
    <property type="term" value="F:alpha-methylacyl-CoA racemase activity"/>
    <property type="evidence" value="ECO:0007669"/>
    <property type="project" value="UniProtKB-EC"/>
</dbReference>
<protein>
    <submittedName>
        <fullName evidence="1">Alpha-methylacyl-CoA racemase</fullName>
        <ecNumber evidence="1">5.1.99.4</ecNumber>
    </submittedName>
</protein>
<dbReference type="Gene3D" id="3.40.50.10540">
    <property type="entry name" value="Crotonobetainyl-coa:carnitine coa-transferase, domain 1"/>
    <property type="match status" value="1"/>
</dbReference>
<dbReference type="SUPFAM" id="SSF89796">
    <property type="entry name" value="CoA-transferase family III (CaiB/BaiF)"/>
    <property type="match status" value="1"/>
</dbReference>
<sequence length="362" mass="38313">MGPLQGIKVVELAGIGPAPFCAMVLADLGAEVVRIVRPGTAVAPSDVLSRSRPSVEVDISTAQGQATVLALVDKADILIEGFRPGVMEKHGLGPEPCLARNPRLLYGRMTGWGQFGPLAQAAGHDINYIAITGALNSIGRSDQPPPPPINLVGDFGGGGMLLLVGLLAALHEVHTTGLGQVIDAAMSDGTALLSSFIHGLKAQGQWGNARAGNLLDGAAPFYDTYRCADGRFVALGAIEPRFYQLLRERCGLEGSLFDEQMNTACWASQKQALAGVMASRTQAEWCELLEGSDACFAPVLDWDEAPLHPHNRARETFVTVADVVQPAPAPRFSRTVPRGPQAAYAISLAELGRRWGAALDQH</sequence>
<dbReference type="Gene3D" id="3.30.1540.10">
    <property type="entry name" value="formyl-coa transferase, domain 3"/>
    <property type="match status" value="1"/>
</dbReference>
<dbReference type="InterPro" id="IPR050509">
    <property type="entry name" value="CoA-transferase_III"/>
</dbReference>
<dbReference type="OrthoDB" id="9058532at2"/>
<reference evidence="2" key="1">
    <citation type="submission" date="2018-08" db="EMBL/GenBank/DDBJ databases">
        <authorList>
            <person name="Blom J."/>
        </authorList>
    </citation>
    <scope>NUCLEOTIDE SEQUENCE [LARGE SCALE GENOMIC DNA]</scope>
    <source>
        <strain evidence="2">CCOS 865</strain>
    </source>
</reference>
<dbReference type="InterPro" id="IPR003673">
    <property type="entry name" value="CoA-Trfase_fam_III"/>
</dbReference>
<dbReference type="InterPro" id="IPR044855">
    <property type="entry name" value="CoA-Trfase_III_dom3_sf"/>
</dbReference>
<proteinExistence type="predicted"/>
<keyword evidence="2" id="KW-1185">Reference proteome</keyword>
<evidence type="ECO:0000313" key="2">
    <source>
        <dbReference type="Proteomes" id="UP000263595"/>
    </source>
</evidence>
<evidence type="ECO:0000313" key="1">
    <source>
        <dbReference type="EMBL" id="SYX90208.1"/>
    </source>
</evidence>
<keyword evidence="1" id="KW-0413">Isomerase</keyword>
<dbReference type="Pfam" id="PF02515">
    <property type="entry name" value="CoA_transf_3"/>
    <property type="match status" value="1"/>
</dbReference>
<dbReference type="Proteomes" id="UP000263595">
    <property type="component" value="Unassembled WGS sequence"/>
</dbReference>
<dbReference type="EMBL" id="UNOZ01000017">
    <property type="protein sequence ID" value="SYX90208.1"/>
    <property type="molecule type" value="Genomic_DNA"/>
</dbReference>
<gene>
    <name evidence="1" type="ORF">CCOS865_02474</name>
</gene>
<dbReference type="PANTHER" id="PTHR48228">
    <property type="entry name" value="SUCCINYL-COA--D-CITRAMALATE COA-TRANSFERASE"/>
    <property type="match status" value="1"/>
</dbReference>
<dbReference type="InterPro" id="IPR023606">
    <property type="entry name" value="CoA-Trfase_III_dom_1_sf"/>
</dbReference>
<name>A0A383RUZ6_9PSED</name>
<organism evidence="1 2">
    <name type="scientific">Pseudomonas reidholzensis</name>
    <dbReference type="NCBI Taxonomy" id="1785162"/>
    <lineage>
        <taxon>Bacteria</taxon>
        <taxon>Pseudomonadati</taxon>
        <taxon>Pseudomonadota</taxon>
        <taxon>Gammaproteobacteria</taxon>
        <taxon>Pseudomonadales</taxon>
        <taxon>Pseudomonadaceae</taxon>
        <taxon>Pseudomonas</taxon>
    </lineage>
</organism>
<dbReference type="EC" id="5.1.99.4" evidence="1"/>